<reference evidence="1 2" key="1">
    <citation type="journal article" date="2014" name="PLoS ONE">
        <title>The first complete genome sequence of the class fimbriimonadia in the phylum armatimonadetes.</title>
        <authorList>
            <person name="Hu Z.Y."/>
            <person name="Wang Y.Z."/>
            <person name="Im W.T."/>
            <person name="Wang S.Y."/>
            <person name="Zhao G.P."/>
            <person name="Zheng H.J."/>
            <person name="Quan Z.X."/>
        </authorList>
    </citation>
    <scope>NUCLEOTIDE SEQUENCE [LARGE SCALE GENOMIC DNA]</scope>
    <source>
        <strain evidence="1">Gsoil 348</strain>
    </source>
</reference>
<dbReference type="eggNOG" id="ENOG502ZFAI">
    <property type="taxonomic scope" value="Bacteria"/>
</dbReference>
<keyword evidence="2" id="KW-1185">Reference proteome</keyword>
<protein>
    <recommendedName>
        <fullName evidence="3">DUF4935 domain-containing protein</fullName>
    </recommendedName>
</protein>
<sequence>MKSAGSHFPTDPAPIVDTLQSAVDGAARWITDEYAAWLKSHKVVLHSVAYHHGANVVDGYFAGHSPFKHIKEREGFPDGFIFEVVKDLATTHKPLHIVTADKALKKAVGNLAEVSQHASLETFVKLPDFHKALVGPELMPSLRKLENEILALVHSKMEAEVEGYSFSSRLIPSDDNEAVISMYDVPADIGLDWEEVEDFGGGVVAIPFSFEMEVYADFYIYKSDYYTMGLDEMESISVTSYDNDHYYEGQRIMNVEVTGRIAVTVDLDKFDGSPESLEKLLTEDSVEVSEIEDVIATGEDEEW</sequence>
<organism evidence="1 2">
    <name type="scientific">Fimbriimonas ginsengisoli Gsoil 348</name>
    <dbReference type="NCBI Taxonomy" id="661478"/>
    <lineage>
        <taxon>Bacteria</taxon>
        <taxon>Bacillati</taxon>
        <taxon>Armatimonadota</taxon>
        <taxon>Fimbriimonadia</taxon>
        <taxon>Fimbriimonadales</taxon>
        <taxon>Fimbriimonadaceae</taxon>
        <taxon>Fimbriimonas</taxon>
    </lineage>
</organism>
<gene>
    <name evidence="1" type="ORF">OP10G_2675</name>
</gene>
<evidence type="ECO:0008006" key="3">
    <source>
        <dbReference type="Google" id="ProtNLM"/>
    </source>
</evidence>
<proteinExistence type="predicted"/>
<evidence type="ECO:0000313" key="2">
    <source>
        <dbReference type="Proteomes" id="UP000027982"/>
    </source>
</evidence>
<accession>A0A068NRB2</accession>
<dbReference type="Proteomes" id="UP000027982">
    <property type="component" value="Chromosome"/>
</dbReference>
<evidence type="ECO:0000313" key="1">
    <source>
        <dbReference type="EMBL" id="AIE86043.1"/>
    </source>
</evidence>
<name>A0A068NRB2_FIMGI</name>
<dbReference type="STRING" id="661478.OP10G_2675"/>
<dbReference type="HOGENOM" id="CLU_917504_0_0_0"/>
<dbReference type="AlphaFoldDB" id="A0A068NRB2"/>
<dbReference type="KEGG" id="fgi:OP10G_2675"/>
<dbReference type="EMBL" id="CP007139">
    <property type="protein sequence ID" value="AIE86043.1"/>
    <property type="molecule type" value="Genomic_DNA"/>
</dbReference>